<evidence type="ECO:0000256" key="1">
    <source>
        <dbReference type="ARBA" id="ARBA00022603"/>
    </source>
</evidence>
<evidence type="ECO:0000256" key="2">
    <source>
        <dbReference type="ARBA" id="ARBA00022679"/>
    </source>
</evidence>
<comment type="caution">
    <text evidence="8">The sequence shown here is derived from an EMBL/GenBank/DDBJ whole genome shotgun (WGS) entry which is preliminary data.</text>
</comment>
<dbReference type="EC" id="2.1.1.297" evidence="5"/>
<dbReference type="InterPro" id="IPR029063">
    <property type="entry name" value="SAM-dependent_MTases_sf"/>
</dbReference>
<evidence type="ECO:0000313" key="9">
    <source>
        <dbReference type="Proteomes" id="UP001139353"/>
    </source>
</evidence>
<dbReference type="InterPro" id="IPR050320">
    <property type="entry name" value="N5-glutamine_MTase"/>
</dbReference>
<dbReference type="PROSITE" id="PS00092">
    <property type="entry name" value="N6_MTASE"/>
    <property type="match status" value="1"/>
</dbReference>
<reference evidence="8" key="1">
    <citation type="submission" date="2021-11" db="EMBL/GenBank/DDBJ databases">
        <title>BS-T2-15 a new species belonging to the Comamonadaceae family isolated from the soil of a French oak forest.</title>
        <authorList>
            <person name="Mieszkin S."/>
            <person name="Alain K."/>
        </authorList>
    </citation>
    <scope>NUCLEOTIDE SEQUENCE</scope>
    <source>
        <strain evidence="8">BS-T2-15</strain>
    </source>
</reference>
<dbReference type="HAMAP" id="MF_02126">
    <property type="entry name" value="RF_methyltr_PrmC"/>
    <property type="match status" value="1"/>
</dbReference>
<dbReference type="InterPro" id="IPR002052">
    <property type="entry name" value="DNA_methylase_N6_adenine_CS"/>
</dbReference>
<comment type="similarity">
    <text evidence="5">Belongs to the protein N5-glutamine methyltransferase family. PrmC subfamily.</text>
</comment>
<evidence type="ECO:0000256" key="4">
    <source>
        <dbReference type="ARBA" id="ARBA00048391"/>
    </source>
</evidence>
<dbReference type="SUPFAM" id="SSF53335">
    <property type="entry name" value="S-adenosyl-L-methionine-dependent methyltransferases"/>
    <property type="match status" value="1"/>
</dbReference>
<feature type="binding site" evidence="5">
    <location>
        <position position="169"/>
    </location>
    <ligand>
        <name>S-adenosyl-L-methionine</name>
        <dbReference type="ChEBI" id="CHEBI:59789"/>
    </ligand>
</feature>
<feature type="binding site" evidence="5">
    <location>
        <begin position="119"/>
        <end position="123"/>
    </location>
    <ligand>
        <name>S-adenosyl-L-methionine</name>
        <dbReference type="ChEBI" id="CHEBI:59789"/>
    </ligand>
</feature>
<organism evidence="8 9">
    <name type="scientific">Scleromatobacter humisilvae</name>
    <dbReference type="NCBI Taxonomy" id="2897159"/>
    <lineage>
        <taxon>Bacteria</taxon>
        <taxon>Pseudomonadati</taxon>
        <taxon>Pseudomonadota</taxon>
        <taxon>Betaproteobacteria</taxon>
        <taxon>Burkholderiales</taxon>
        <taxon>Sphaerotilaceae</taxon>
        <taxon>Scleromatobacter</taxon>
    </lineage>
</organism>
<sequence length="280" mass="29581">MITVDAALRDARSRGVERLDAHLLLSHVLGQSRAWLLAHGGDALSSDQAAAFDGLVARRAAGEPFAYLVGEREFHGLTLAVSDAVLVPRPDTETLVDWALELLRGKLRDVDAPTVLDLGTGSGAIALALKNAAPRARVWAGERSGGALAVARENAQRLSLDVHFAHGDWWDALAGEPEAPAFDLVVSNPPYIAADDPHLAALTHEPLSALVAGDEGLADIRRIAQGASGRLRAGGWLLFEHGWEQGAAVQAILQRSGFGEVSTRVDIEGRARCTGGRLVG</sequence>
<gene>
    <name evidence="5 8" type="primary">prmC</name>
    <name evidence="8" type="ORF">LPC04_20125</name>
</gene>
<evidence type="ECO:0000259" key="6">
    <source>
        <dbReference type="Pfam" id="PF05175"/>
    </source>
</evidence>
<protein>
    <recommendedName>
        <fullName evidence="5">Release factor glutamine methyltransferase</fullName>
        <shortName evidence="5">RF MTase</shortName>
        <ecNumber evidence="5">2.1.1.297</ecNumber>
    </recommendedName>
    <alternativeName>
        <fullName evidence="5">N5-glutamine methyltransferase PrmC</fullName>
    </alternativeName>
    <alternativeName>
        <fullName evidence="5">Protein-(glutamine-N5) MTase PrmC</fullName>
    </alternativeName>
    <alternativeName>
        <fullName evidence="5">Protein-glutamine N-methyltransferase PrmC</fullName>
    </alternativeName>
</protein>
<dbReference type="GO" id="GO:0003676">
    <property type="term" value="F:nucleic acid binding"/>
    <property type="evidence" value="ECO:0007669"/>
    <property type="project" value="InterPro"/>
</dbReference>
<dbReference type="Pfam" id="PF17827">
    <property type="entry name" value="PrmC_N"/>
    <property type="match status" value="1"/>
</dbReference>
<dbReference type="Proteomes" id="UP001139353">
    <property type="component" value="Unassembled WGS sequence"/>
</dbReference>
<feature type="domain" description="Methyltransferase small" evidence="6">
    <location>
        <begin position="96"/>
        <end position="196"/>
    </location>
</feature>
<dbReference type="NCBIfam" id="TIGR03534">
    <property type="entry name" value="RF_mod_PrmC"/>
    <property type="match status" value="1"/>
</dbReference>
<comment type="catalytic activity">
    <reaction evidence="4 5">
        <text>L-glutaminyl-[peptide chain release factor] + S-adenosyl-L-methionine = N(5)-methyl-L-glutaminyl-[peptide chain release factor] + S-adenosyl-L-homocysteine + H(+)</text>
        <dbReference type="Rhea" id="RHEA:42896"/>
        <dbReference type="Rhea" id="RHEA-COMP:10271"/>
        <dbReference type="Rhea" id="RHEA-COMP:10272"/>
        <dbReference type="ChEBI" id="CHEBI:15378"/>
        <dbReference type="ChEBI" id="CHEBI:30011"/>
        <dbReference type="ChEBI" id="CHEBI:57856"/>
        <dbReference type="ChEBI" id="CHEBI:59789"/>
        <dbReference type="ChEBI" id="CHEBI:61891"/>
        <dbReference type="EC" id="2.1.1.297"/>
    </reaction>
</comment>
<keyword evidence="9" id="KW-1185">Reference proteome</keyword>
<dbReference type="PANTHER" id="PTHR18895">
    <property type="entry name" value="HEMK METHYLTRANSFERASE"/>
    <property type="match status" value="1"/>
</dbReference>
<dbReference type="GO" id="GO:0032259">
    <property type="term" value="P:methylation"/>
    <property type="evidence" value="ECO:0007669"/>
    <property type="project" value="UniProtKB-KW"/>
</dbReference>
<evidence type="ECO:0000313" key="8">
    <source>
        <dbReference type="EMBL" id="MCK9688019.1"/>
    </source>
</evidence>
<dbReference type="CDD" id="cd02440">
    <property type="entry name" value="AdoMet_MTases"/>
    <property type="match status" value="1"/>
</dbReference>
<dbReference type="InterPro" id="IPR007848">
    <property type="entry name" value="Small_mtfrase_dom"/>
</dbReference>
<dbReference type="Pfam" id="PF05175">
    <property type="entry name" value="MTS"/>
    <property type="match status" value="1"/>
</dbReference>
<evidence type="ECO:0000259" key="7">
    <source>
        <dbReference type="Pfam" id="PF17827"/>
    </source>
</evidence>
<dbReference type="GO" id="GO:0102559">
    <property type="term" value="F:peptide chain release factor N(5)-glutamine methyltransferase activity"/>
    <property type="evidence" value="ECO:0007669"/>
    <property type="project" value="UniProtKB-EC"/>
</dbReference>
<proteinExistence type="inferred from homology"/>
<keyword evidence="1 5" id="KW-0489">Methyltransferase</keyword>
<dbReference type="AlphaFoldDB" id="A0A9X1YKI4"/>
<feature type="binding site" evidence="5">
    <location>
        <position position="188"/>
    </location>
    <ligand>
        <name>S-adenosyl-L-methionine</name>
        <dbReference type="ChEBI" id="CHEBI:59789"/>
    </ligand>
</feature>
<dbReference type="FunFam" id="3.40.50.150:FF:000053">
    <property type="entry name" value="Release factor glutamine methyltransferase"/>
    <property type="match status" value="1"/>
</dbReference>
<keyword evidence="2 5" id="KW-0808">Transferase</keyword>
<dbReference type="NCBIfam" id="TIGR00536">
    <property type="entry name" value="hemK_fam"/>
    <property type="match status" value="1"/>
</dbReference>
<feature type="binding site" evidence="5">
    <location>
        <begin position="188"/>
        <end position="191"/>
    </location>
    <ligand>
        <name>substrate</name>
    </ligand>
</feature>
<evidence type="ECO:0000256" key="5">
    <source>
        <dbReference type="HAMAP-Rule" id="MF_02126"/>
    </source>
</evidence>
<evidence type="ECO:0000256" key="3">
    <source>
        <dbReference type="ARBA" id="ARBA00022691"/>
    </source>
</evidence>
<dbReference type="InterPro" id="IPR040758">
    <property type="entry name" value="PrmC_N"/>
</dbReference>
<dbReference type="Gene3D" id="3.40.50.150">
    <property type="entry name" value="Vaccinia Virus protein VP39"/>
    <property type="match status" value="1"/>
</dbReference>
<accession>A0A9X1YKI4</accession>
<keyword evidence="3 5" id="KW-0949">S-adenosyl-L-methionine</keyword>
<dbReference type="InterPro" id="IPR004556">
    <property type="entry name" value="HemK-like"/>
</dbReference>
<dbReference type="Gene3D" id="1.10.8.10">
    <property type="entry name" value="DNA helicase RuvA subunit, C-terminal domain"/>
    <property type="match status" value="1"/>
</dbReference>
<dbReference type="InterPro" id="IPR019874">
    <property type="entry name" value="RF_methyltr_PrmC"/>
</dbReference>
<dbReference type="PANTHER" id="PTHR18895:SF74">
    <property type="entry name" value="MTRF1L RELEASE FACTOR GLUTAMINE METHYLTRANSFERASE"/>
    <property type="match status" value="1"/>
</dbReference>
<feature type="binding site" evidence="5">
    <location>
        <position position="142"/>
    </location>
    <ligand>
        <name>S-adenosyl-L-methionine</name>
        <dbReference type="ChEBI" id="CHEBI:59789"/>
    </ligand>
</feature>
<dbReference type="EMBL" id="JAJLJH010000007">
    <property type="protein sequence ID" value="MCK9688019.1"/>
    <property type="molecule type" value="Genomic_DNA"/>
</dbReference>
<feature type="domain" description="Release factor glutamine methyltransferase N-terminal" evidence="7">
    <location>
        <begin position="8"/>
        <end position="70"/>
    </location>
</feature>
<comment type="function">
    <text evidence="5">Methylates the class 1 translation termination release factors RF1/PrfA and RF2/PrfB on the glutamine residue of the universally conserved GGQ motif.</text>
</comment>
<name>A0A9X1YKI4_9BURK</name>